<comment type="caution">
    <text evidence="1">The sequence shown here is derived from an EMBL/GenBank/DDBJ whole genome shotgun (WGS) entry which is preliminary data.</text>
</comment>
<feature type="non-terminal residue" evidence="1">
    <location>
        <position position="1"/>
    </location>
</feature>
<dbReference type="AlphaFoldDB" id="A0A392VJC9"/>
<dbReference type="Proteomes" id="UP000265520">
    <property type="component" value="Unassembled WGS sequence"/>
</dbReference>
<organism evidence="1 2">
    <name type="scientific">Trifolium medium</name>
    <dbReference type="NCBI Taxonomy" id="97028"/>
    <lineage>
        <taxon>Eukaryota</taxon>
        <taxon>Viridiplantae</taxon>
        <taxon>Streptophyta</taxon>
        <taxon>Embryophyta</taxon>
        <taxon>Tracheophyta</taxon>
        <taxon>Spermatophyta</taxon>
        <taxon>Magnoliopsida</taxon>
        <taxon>eudicotyledons</taxon>
        <taxon>Gunneridae</taxon>
        <taxon>Pentapetalae</taxon>
        <taxon>rosids</taxon>
        <taxon>fabids</taxon>
        <taxon>Fabales</taxon>
        <taxon>Fabaceae</taxon>
        <taxon>Papilionoideae</taxon>
        <taxon>50 kb inversion clade</taxon>
        <taxon>NPAAA clade</taxon>
        <taxon>Hologalegina</taxon>
        <taxon>IRL clade</taxon>
        <taxon>Trifolieae</taxon>
        <taxon>Trifolium</taxon>
    </lineage>
</organism>
<reference evidence="1 2" key="1">
    <citation type="journal article" date="2018" name="Front. Plant Sci.">
        <title>Red Clover (Trifolium pratense) and Zigzag Clover (T. medium) - A Picture of Genomic Similarities and Differences.</title>
        <authorList>
            <person name="Dluhosova J."/>
            <person name="Istvanek J."/>
            <person name="Nedelnik J."/>
            <person name="Repkova J."/>
        </authorList>
    </citation>
    <scope>NUCLEOTIDE SEQUENCE [LARGE SCALE GENOMIC DNA]</scope>
    <source>
        <strain evidence="2">cv. 10/8</strain>
        <tissue evidence="1">Leaf</tissue>
    </source>
</reference>
<keyword evidence="2" id="KW-1185">Reference proteome</keyword>
<sequence>SALFQPPSPPLQWWSVAFGC</sequence>
<name>A0A392VJC9_9FABA</name>
<evidence type="ECO:0000313" key="1">
    <source>
        <dbReference type="EMBL" id="MCI87573.1"/>
    </source>
</evidence>
<protein>
    <submittedName>
        <fullName evidence="1">Uncharacterized protein</fullName>
    </submittedName>
</protein>
<accession>A0A392VJC9</accession>
<dbReference type="EMBL" id="LXQA011169587">
    <property type="protein sequence ID" value="MCI87573.1"/>
    <property type="molecule type" value="Genomic_DNA"/>
</dbReference>
<proteinExistence type="predicted"/>
<evidence type="ECO:0000313" key="2">
    <source>
        <dbReference type="Proteomes" id="UP000265520"/>
    </source>
</evidence>